<feature type="signal peptide" evidence="1">
    <location>
        <begin position="1"/>
        <end position="20"/>
    </location>
</feature>
<feature type="domain" description="DUF306" evidence="2">
    <location>
        <begin position="155"/>
        <end position="265"/>
    </location>
</feature>
<organism evidence="3 4">
    <name type="scientific">Blastococcus xanthinilyticus</name>
    <dbReference type="NCBI Taxonomy" id="1564164"/>
    <lineage>
        <taxon>Bacteria</taxon>
        <taxon>Bacillati</taxon>
        <taxon>Actinomycetota</taxon>
        <taxon>Actinomycetes</taxon>
        <taxon>Geodermatophilales</taxon>
        <taxon>Geodermatophilaceae</taxon>
        <taxon>Blastococcus</taxon>
    </lineage>
</organism>
<dbReference type="InterPro" id="IPR005184">
    <property type="entry name" value="DUF306_Meta_HslJ"/>
</dbReference>
<sequence>MTLFRFPVLVAAATVGVALGACGGSPNGTRNEPAGLPDLEQSLTAHDWLLYVGDSSLTGGVGNPVTLALSGATAVSGTAPCNTYRGAVTLDGGDGVRIGDIATTLMSCEPALEAAERDYLDALAQVRTADISDPERLILTADGVRLSFTAIDPRELIVGDWALTGVRTGAAIQSMVEGAEPIARITADGNLAVETGCNTLRTTWEIDGQAITVEQPAGTLMNCEEPAGVMEQERALVAALTTAATVDVTPAALSLLDDAGDIVLTARRM</sequence>
<keyword evidence="4" id="KW-1185">Reference proteome</keyword>
<keyword evidence="3" id="KW-0346">Stress response</keyword>
<dbReference type="Gene3D" id="2.40.128.270">
    <property type="match status" value="2"/>
</dbReference>
<dbReference type="EMBL" id="VNHW01000026">
    <property type="protein sequence ID" value="TYP81155.1"/>
    <property type="molecule type" value="Genomic_DNA"/>
</dbReference>
<dbReference type="PANTHER" id="PTHR35535:SF2">
    <property type="entry name" value="DUF306 DOMAIN-CONTAINING PROTEIN"/>
    <property type="match status" value="1"/>
</dbReference>
<dbReference type="PROSITE" id="PS51257">
    <property type="entry name" value="PROKAR_LIPOPROTEIN"/>
    <property type="match status" value="1"/>
</dbReference>
<dbReference type="InterPro" id="IPR053147">
    <property type="entry name" value="Hsp_HslJ-like"/>
</dbReference>
<proteinExistence type="predicted"/>
<evidence type="ECO:0000313" key="3">
    <source>
        <dbReference type="EMBL" id="TYP81155.1"/>
    </source>
</evidence>
<evidence type="ECO:0000313" key="4">
    <source>
        <dbReference type="Proteomes" id="UP000322499"/>
    </source>
</evidence>
<dbReference type="Pfam" id="PF03724">
    <property type="entry name" value="META"/>
    <property type="match status" value="2"/>
</dbReference>
<keyword evidence="1" id="KW-0732">Signal</keyword>
<dbReference type="RefSeq" id="WP_166535302.1">
    <property type="nucleotide sequence ID" value="NZ_VNHW01000026.1"/>
</dbReference>
<reference evidence="3 4" key="1">
    <citation type="submission" date="2019-07" db="EMBL/GenBank/DDBJ databases">
        <title>Genomic Encyclopedia of Archaeal and Bacterial Type Strains, Phase II (KMG-II): from individual species to whole genera.</title>
        <authorList>
            <person name="Goeker M."/>
        </authorList>
    </citation>
    <scope>NUCLEOTIDE SEQUENCE [LARGE SCALE GENOMIC DNA]</scope>
    <source>
        <strain evidence="3 4">DSM 46842</strain>
    </source>
</reference>
<comment type="caution">
    <text evidence="3">The sequence shown here is derived from an EMBL/GenBank/DDBJ whole genome shotgun (WGS) entry which is preliminary data.</text>
</comment>
<protein>
    <submittedName>
        <fullName evidence="3">Heat shock protein HslJ</fullName>
    </submittedName>
</protein>
<feature type="chain" id="PRO_5024409980" evidence="1">
    <location>
        <begin position="21"/>
        <end position="269"/>
    </location>
</feature>
<gene>
    <name evidence="3" type="ORF">BD833_1268</name>
</gene>
<dbReference type="AlphaFoldDB" id="A0A5S5CL82"/>
<feature type="domain" description="DUF306" evidence="2">
    <location>
        <begin position="41"/>
        <end position="147"/>
    </location>
</feature>
<evidence type="ECO:0000256" key="1">
    <source>
        <dbReference type="SAM" id="SignalP"/>
    </source>
</evidence>
<dbReference type="Proteomes" id="UP000322499">
    <property type="component" value="Unassembled WGS sequence"/>
</dbReference>
<name>A0A5S5CL82_9ACTN</name>
<dbReference type="PANTHER" id="PTHR35535">
    <property type="entry name" value="HEAT SHOCK PROTEIN HSLJ"/>
    <property type="match status" value="1"/>
</dbReference>
<evidence type="ECO:0000259" key="2">
    <source>
        <dbReference type="Pfam" id="PF03724"/>
    </source>
</evidence>
<dbReference type="InterPro" id="IPR038670">
    <property type="entry name" value="HslJ-like_sf"/>
</dbReference>
<accession>A0A5S5CL82</accession>